<dbReference type="EMBL" id="SMKZ01000014">
    <property type="protein sequence ID" value="TDE10459.1"/>
    <property type="molecule type" value="Genomic_DNA"/>
</dbReference>
<feature type="region of interest" description="Disordered" evidence="1">
    <location>
        <begin position="414"/>
        <end position="440"/>
    </location>
</feature>
<dbReference type="InterPro" id="IPR011050">
    <property type="entry name" value="Pectin_lyase_fold/virulence"/>
</dbReference>
<comment type="caution">
    <text evidence="4">The sequence shown here is derived from an EMBL/GenBank/DDBJ whole genome shotgun (WGS) entry which is preliminary data.</text>
</comment>
<accession>A0A4R5DA56</accession>
<feature type="signal peptide" evidence="2">
    <location>
        <begin position="1"/>
        <end position="19"/>
    </location>
</feature>
<gene>
    <name evidence="4" type="ORF">E1269_12025</name>
</gene>
<feature type="domain" description="Right handed beta helix" evidence="3">
    <location>
        <begin position="84"/>
        <end position="247"/>
    </location>
</feature>
<keyword evidence="5" id="KW-1185">Reference proteome</keyword>
<keyword evidence="2" id="KW-0732">Signal</keyword>
<dbReference type="InterPro" id="IPR006626">
    <property type="entry name" value="PbH1"/>
</dbReference>
<sequence>MSPLVVISVLLLSPLAACSDDGDENPGGDSADPSATGGGSSLVRVPEDAATIGEAVEQVAAGGMVLIGPGTYRESVVVDTADVTIRGADRNAVVIDGEGERAIGVLGVADGVRVQNLTAVRNTLAGVLISGVHDAQGNVPGDIYSSEDPEAELLQRYEVRNVTASNNGLYGIYAFHAQHGAIVDSYASGGADSGFYLGQCIECDAVVTGNVAERNAVGFENANASGGVLITGNRLSGNRVGLTLTSDYQEAFVPQRDNLVVANVVTDNVQADSPAQAEGGFGVGIGISGGQENVIERNLIGGNAAAGSVLSGAEDVPALDNQFRSNRFAGNGVDIVDASSERTPSSGTCLLDNGAASVAPDALAAAVCPDGTPSAPGVTYEVPAAPPGVPYLDVTMPVDQPGLAGDLEAVPELLPDTPERPVVDDLPVPDASLLADRSSL</sequence>
<dbReference type="Pfam" id="PF13229">
    <property type="entry name" value="Beta_helix"/>
    <property type="match status" value="1"/>
</dbReference>
<feature type="region of interest" description="Disordered" evidence="1">
    <location>
        <begin position="20"/>
        <end position="42"/>
    </location>
</feature>
<dbReference type="SMART" id="SM00710">
    <property type="entry name" value="PbH1"/>
    <property type="match status" value="7"/>
</dbReference>
<dbReference type="OrthoDB" id="339817at2"/>
<dbReference type="AlphaFoldDB" id="A0A4R5DA56"/>
<dbReference type="Proteomes" id="UP000294739">
    <property type="component" value="Unassembled WGS sequence"/>
</dbReference>
<dbReference type="SUPFAM" id="SSF51126">
    <property type="entry name" value="Pectin lyase-like"/>
    <property type="match status" value="1"/>
</dbReference>
<dbReference type="Gene3D" id="2.160.20.10">
    <property type="entry name" value="Single-stranded right-handed beta-helix, Pectin lyase-like"/>
    <property type="match status" value="1"/>
</dbReference>
<proteinExistence type="predicted"/>
<dbReference type="InterPro" id="IPR012334">
    <property type="entry name" value="Pectin_lyas_fold"/>
</dbReference>
<evidence type="ECO:0000256" key="1">
    <source>
        <dbReference type="SAM" id="MobiDB-lite"/>
    </source>
</evidence>
<reference evidence="4 5" key="1">
    <citation type="submission" date="2019-03" db="EMBL/GenBank/DDBJ databases">
        <title>Draft genome sequences of novel Actinobacteria.</title>
        <authorList>
            <person name="Sahin N."/>
            <person name="Ay H."/>
            <person name="Saygin H."/>
        </authorList>
    </citation>
    <scope>NUCLEOTIDE SEQUENCE [LARGE SCALE GENOMIC DNA]</scope>
    <source>
        <strain evidence="4 5">5K138</strain>
    </source>
</reference>
<evidence type="ECO:0000256" key="2">
    <source>
        <dbReference type="SAM" id="SignalP"/>
    </source>
</evidence>
<organism evidence="4 5">
    <name type="scientific">Jiangella asiatica</name>
    <dbReference type="NCBI Taxonomy" id="2530372"/>
    <lineage>
        <taxon>Bacteria</taxon>
        <taxon>Bacillati</taxon>
        <taxon>Actinomycetota</taxon>
        <taxon>Actinomycetes</taxon>
        <taxon>Jiangellales</taxon>
        <taxon>Jiangellaceae</taxon>
        <taxon>Jiangella</taxon>
    </lineage>
</organism>
<evidence type="ECO:0000313" key="4">
    <source>
        <dbReference type="EMBL" id="TDE10459.1"/>
    </source>
</evidence>
<evidence type="ECO:0000259" key="3">
    <source>
        <dbReference type="Pfam" id="PF13229"/>
    </source>
</evidence>
<dbReference type="InParanoid" id="A0A4R5DA56"/>
<feature type="chain" id="PRO_5039006017" evidence="2">
    <location>
        <begin position="20"/>
        <end position="440"/>
    </location>
</feature>
<evidence type="ECO:0000313" key="5">
    <source>
        <dbReference type="Proteomes" id="UP000294739"/>
    </source>
</evidence>
<dbReference type="InterPro" id="IPR039448">
    <property type="entry name" value="Beta_helix"/>
</dbReference>
<name>A0A4R5DA56_9ACTN</name>
<protein>
    <submittedName>
        <fullName evidence="4">Plasmid stabilization protein</fullName>
    </submittedName>
</protein>